<dbReference type="EMBL" id="BARV01036700">
    <property type="protein sequence ID" value="GAI56473.1"/>
    <property type="molecule type" value="Genomic_DNA"/>
</dbReference>
<protein>
    <submittedName>
        <fullName evidence="1">Uncharacterized protein</fullName>
    </submittedName>
</protein>
<proteinExistence type="predicted"/>
<accession>X1PKX4</accession>
<sequence length="31" mass="3387">MTVAEIRGKISETGSNLSERMEDLLTSDVFG</sequence>
<feature type="non-terminal residue" evidence="1">
    <location>
        <position position="31"/>
    </location>
</feature>
<comment type="caution">
    <text evidence="1">The sequence shown here is derived from an EMBL/GenBank/DDBJ whole genome shotgun (WGS) entry which is preliminary data.</text>
</comment>
<dbReference type="AlphaFoldDB" id="X1PKX4"/>
<organism evidence="1">
    <name type="scientific">marine sediment metagenome</name>
    <dbReference type="NCBI Taxonomy" id="412755"/>
    <lineage>
        <taxon>unclassified sequences</taxon>
        <taxon>metagenomes</taxon>
        <taxon>ecological metagenomes</taxon>
    </lineage>
</organism>
<gene>
    <name evidence="1" type="ORF">S06H3_56957</name>
</gene>
<name>X1PKX4_9ZZZZ</name>
<evidence type="ECO:0000313" key="1">
    <source>
        <dbReference type="EMBL" id="GAI56473.1"/>
    </source>
</evidence>
<reference evidence="1" key="1">
    <citation type="journal article" date="2014" name="Front. Microbiol.">
        <title>High frequency of phylogenetically diverse reductive dehalogenase-homologous genes in deep subseafloor sedimentary metagenomes.</title>
        <authorList>
            <person name="Kawai M."/>
            <person name="Futagami T."/>
            <person name="Toyoda A."/>
            <person name="Takaki Y."/>
            <person name="Nishi S."/>
            <person name="Hori S."/>
            <person name="Arai W."/>
            <person name="Tsubouchi T."/>
            <person name="Morono Y."/>
            <person name="Uchiyama I."/>
            <person name="Ito T."/>
            <person name="Fujiyama A."/>
            <person name="Inagaki F."/>
            <person name="Takami H."/>
        </authorList>
    </citation>
    <scope>NUCLEOTIDE SEQUENCE</scope>
    <source>
        <strain evidence="1">Expedition CK06-06</strain>
    </source>
</reference>